<dbReference type="Proteomes" id="UP001146469">
    <property type="component" value="Unassembled WGS sequence"/>
</dbReference>
<dbReference type="InterPro" id="IPR008921">
    <property type="entry name" value="DNA_pol3_clamp-load_cplx_C"/>
</dbReference>
<dbReference type="GO" id="GO:0003887">
    <property type="term" value="F:DNA-directed DNA polymerase activity"/>
    <property type="evidence" value="ECO:0007669"/>
    <property type="project" value="UniProtKB-KW"/>
</dbReference>
<dbReference type="Gene3D" id="1.20.272.10">
    <property type="match status" value="1"/>
</dbReference>
<dbReference type="EMBL" id="JAKMUT010000004">
    <property type="protein sequence ID" value="MCZ9289759.1"/>
    <property type="molecule type" value="Genomic_DNA"/>
</dbReference>
<dbReference type="PANTHER" id="PTHR34388:SF1">
    <property type="entry name" value="DNA POLYMERASE III SUBUNIT DELTA"/>
    <property type="match status" value="1"/>
</dbReference>
<reference evidence="8" key="1">
    <citation type="submission" date="2022-02" db="EMBL/GenBank/DDBJ databases">
        <title>Corynebacterium sp. from urogenital microbiome.</title>
        <authorList>
            <person name="Cappelli E.A."/>
            <person name="Ribeiro T.G."/>
            <person name="Peixe L."/>
        </authorList>
    </citation>
    <scope>NUCLEOTIDE SEQUENCE</scope>
    <source>
        <strain evidence="8">C8Ua_174</strain>
    </source>
</reference>
<dbReference type="EC" id="2.7.7.7" evidence="1"/>
<keyword evidence="2" id="KW-0808">Transferase</keyword>
<sequence>MNRPEHPAPINLIVGGDDFLAERRRQGIVDQARAASGDPNLPVEMRKASELSAPELAELLSPSLFAEDRIVVVTGVEDTGKEIVGLLEQAIKDPADGVVLIIVHTGKGRNKKLVDSWPKLGAVVFQAGALKGREQLAFIDQEFRSQGARVTREVCELLLDVVGSDLRQLASAISQLIADTDGHVDAAAVKRYYQGKAEVSGFEVADYAIAGNVRAAVALARRALQLGVAPVLLASALSSGIADIAKVAGAGNINSRRDAAKFGMAPWKLDKTIRTARRWTTPMIAQAVQITAELDAGVKGHSADPDFAVEDAVRKIAYVAGGQPERRLRSGYSATGR</sequence>
<evidence type="ECO:0000256" key="6">
    <source>
        <dbReference type="ARBA" id="ARBA00034754"/>
    </source>
</evidence>
<evidence type="ECO:0000256" key="3">
    <source>
        <dbReference type="ARBA" id="ARBA00022695"/>
    </source>
</evidence>
<dbReference type="SUPFAM" id="SSF52540">
    <property type="entry name" value="P-loop containing nucleoside triphosphate hydrolases"/>
    <property type="match status" value="1"/>
</dbReference>
<keyword evidence="5" id="KW-0239">DNA-directed DNA polymerase</keyword>
<organism evidence="8 9">
    <name type="scientific">Corynebacterium evansiae</name>
    <dbReference type="NCBI Taxonomy" id="2913499"/>
    <lineage>
        <taxon>Bacteria</taxon>
        <taxon>Bacillati</taxon>
        <taxon>Actinomycetota</taxon>
        <taxon>Actinomycetes</taxon>
        <taxon>Mycobacteriales</taxon>
        <taxon>Corynebacteriaceae</taxon>
        <taxon>Corynebacterium</taxon>
    </lineage>
</organism>
<keyword evidence="3" id="KW-0548">Nucleotidyltransferase</keyword>
<evidence type="ECO:0000256" key="1">
    <source>
        <dbReference type="ARBA" id="ARBA00012417"/>
    </source>
</evidence>
<dbReference type="RefSeq" id="WP_070487373.1">
    <property type="nucleotide sequence ID" value="NZ_JAKMUT010000004.1"/>
</dbReference>
<gene>
    <name evidence="8" type="primary">holA</name>
    <name evidence="8" type="ORF">L8V00_06015</name>
</gene>
<evidence type="ECO:0000256" key="4">
    <source>
        <dbReference type="ARBA" id="ARBA00022705"/>
    </source>
</evidence>
<proteinExistence type="inferred from homology"/>
<dbReference type="Gene3D" id="1.10.8.60">
    <property type="match status" value="1"/>
</dbReference>
<evidence type="ECO:0000256" key="2">
    <source>
        <dbReference type="ARBA" id="ARBA00022679"/>
    </source>
</evidence>
<comment type="similarity">
    <text evidence="6">Belongs to the DNA polymerase HolA subunit family.</text>
</comment>
<dbReference type="NCBIfam" id="NF004165">
    <property type="entry name" value="PRK05629.1"/>
    <property type="match status" value="1"/>
</dbReference>
<protein>
    <recommendedName>
        <fullName evidence="1">DNA-directed DNA polymerase</fullName>
        <ecNumber evidence="1">2.7.7.7</ecNumber>
    </recommendedName>
</protein>
<evidence type="ECO:0000256" key="7">
    <source>
        <dbReference type="ARBA" id="ARBA00049244"/>
    </source>
</evidence>
<evidence type="ECO:0000256" key="5">
    <source>
        <dbReference type="ARBA" id="ARBA00022932"/>
    </source>
</evidence>
<keyword evidence="4" id="KW-0235">DNA replication</keyword>
<dbReference type="InterPro" id="IPR027417">
    <property type="entry name" value="P-loop_NTPase"/>
</dbReference>
<comment type="caution">
    <text evidence="8">The sequence shown here is derived from an EMBL/GenBank/DDBJ whole genome shotgun (WGS) entry which is preliminary data.</text>
</comment>
<evidence type="ECO:0000313" key="8">
    <source>
        <dbReference type="EMBL" id="MCZ9289759.1"/>
    </source>
</evidence>
<dbReference type="GO" id="GO:0009360">
    <property type="term" value="C:DNA polymerase III complex"/>
    <property type="evidence" value="ECO:0007669"/>
    <property type="project" value="TreeGrafter"/>
</dbReference>
<dbReference type="PANTHER" id="PTHR34388">
    <property type="entry name" value="DNA POLYMERASE III SUBUNIT DELTA"/>
    <property type="match status" value="1"/>
</dbReference>
<name>A0A9X3RF92_9CORY</name>
<evidence type="ECO:0000313" key="9">
    <source>
        <dbReference type="Proteomes" id="UP001146469"/>
    </source>
</evidence>
<comment type="catalytic activity">
    <reaction evidence="7">
        <text>DNA(n) + a 2'-deoxyribonucleoside 5'-triphosphate = DNA(n+1) + diphosphate</text>
        <dbReference type="Rhea" id="RHEA:22508"/>
        <dbReference type="Rhea" id="RHEA-COMP:17339"/>
        <dbReference type="Rhea" id="RHEA-COMP:17340"/>
        <dbReference type="ChEBI" id="CHEBI:33019"/>
        <dbReference type="ChEBI" id="CHEBI:61560"/>
        <dbReference type="ChEBI" id="CHEBI:173112"/>
        <dbReference type="EC" id="2.7.7.7"/>
    </reaction>
</comment>
<dbReference type="GO" id="GO:0003677">
    <property type="term" value="F:DNA binding"/>
    <property type="evidence" value="ECO:0007669"/>
    <property type="project" value="InterPro"/>
</dbReference>
<dbReference type="InterPro" id="IPR005790">
    <property type="entry name" value="DNA_polIII_delta"/>
</dbReference>
<keyword evidence="9" id="KW-1185">Reference proteome</keyword>
<dbReference type="GO" id="GO:0006261">
    <property type="term" value="P:DNA-templated DNA replication"/>
    <property type="evidence" value="ECO:0007669"/>
    <property type="project" value="TreeGrafter"/>
</dbReference>
<dbReference type="SUPFAM" id="SSF48019">
    <property type="entry name" value="post-AAA+ oligomerization domain-like"/>
    <property type="match status" value="1"/>
</dbReference>
<dbReference type="AlphaFoldDB" id="A0A9X3RF92"/>
<dbReference type="Gene3D" id="3.40.50.300">
    <property type="entry name" value="P-loop containing nucleotide triphosphate hydrolases"/>
    <property type="match status" value="1"/>
</dbReference>
<dbReference type="NCBIfam" id="TIGR01128">
    <property type="entry name" value="holA"/>
    <property type="match status" value="1"/>
</dbReference>
<accession>A0A9X3RF92</accession>